<evidence type="ECO:0000313" key="14">
    <source>
        <dbReference type="EMBL" id="SMP34002.1"/>
    </source>
</evidence>
<keyword evidence="9" id="KW-0378">Hydrolase</keyword>
<dbReference type="Pfam" id="PF17900">
    <property type="entry name" value="Peptidase_M1_N"/>
    <property type="match status" value="1"/>
</dbReference>
<evidence type="ECO:0000256" key="11">
    <source>
        <dbReference type="ARBA" id="ARBA00023049"/>
    </source>
</evidence>
<name>A0ABY1PH67_9BACT</name>
<dbReference type="EMBL" id="FXUA01000009">
    <property type="protein sequence ID" value="SMP34002.1"/>
    <property type="molecule type" value="Genomic_DNA"/>
</dbReference>
<dbReference type="CDD" id="cd09603">
    <property type="entry name" value="M1_APN_like"/>
    <property type="match status" value="1"/>
</dbReference>
<protein>
    <recommendedName>
        <fullName evidence="5">Aminopeptidase N</fullName>
        <ecNumber evidence="4">3.4.11.2</ecNumber>
    </recommendedName>
</protein>
<keyword evidence="7" id="KW-0645">Protease</keyword>
<dbReference type="InterPro" id="IPR014782">
    <property type="entry name" value="Peptidase_M1_dom"/>
</dbReference>
<dbReference type="InterPro" id="IPR050344">
    <property type="entry name" value="Peptidase_M1_aminopeptidases"/>
</dbReference>
<dbReference type="Gene3D" id="2.60.40.1730">
    <property type="entry name" value="tricorn interacting facor f3 domain"/>
    <property type="match status" value="1"/>
</dbReference>
<evidence type="ECO:0000256" key="2">
    <source>
        <dbReference type="ARBA" id="ARBA00001947"/>
    </source>
</evidence>
<feature type="domain" description="Aminopeptidase N-like N-terminal" evidence="13">
    <location>
        <begin position="69"/>
        <end position="242"/>
    </location>
</feature>
<evidence type="ECO:0000256" key="8">
    <source>
        <dbReference type="ARBA" id="ARBA00022723"/>
    </source>
</evidence>
<dbReference type="InterPro" id="IPR027268">
    <property type="entry name" value="Peptidase_M4/M1_CTD_sf"/>
</dbReference>
<keyword evidence="15" id="KW-1185">Reference proteome</keyword>
<evidence type="ECO:0000256" key="9">
    <source>
        <dbReference type="ARBA" id="ARBA00022801"/>
    </source>
</evidence>
<gene>
    <name evidence="14" type="ORF">SAMN06265367_10936</name>
</gene>
<evidence type="ECO:0000259" key="12">
    <source>
        <dbReference type="Pfam" id="PF01433"/>
    </source>
</evidence>
<dbReference type="Pfam" id="PF01433">
    <property type="entry name" value="Peptidase_M1"/>
    <property type="match status" value="1"/>
</dbReference>
<reference evidence="14 15" key="1">
    <citation type="submission" date="2017-05" db="EMBL/GenBank/DDBJ databases">
        <authorList>
            <person name="Varghese N."/>
            <person name="Submissions S."/>
        </authorList>
    </citation>
    <scope>NUCLEOTIDE SEQUENCE [LARGE SCALE GENOMIC DNA]</scope>
    <source>
        <strain evidence="14 15">DSM 15360</strain>
    </source>
</reference>
<keyword evidence="8" id="KW-0479">Metal-binding</keyword>
<dbReference type="PANTHER" id="PTHR11533:SF174">
    <property type="entry name" value="PUROMYCIN-SENSITIVE AMINOPEPTIDASE-RELATED"/>
    <property type="match status" value="1"/>
</dbReference>
<comment type="cofactor">
    <cofactor evidence="2">
        <name>Zn(2+)</name>
        <dbReference type="ChEBI" id="CHEBI:29105"/>
    </cofactor>
</comment>
<dbReference type="Proteomes" id="UP001157915">
    <property type="component" value="Unassembled WGS sequence"/>
</dbReference>
<evidence type="ECO:0000256" key="7">
    <source>
        <dbReference type="ARBA" id="ARBA00022670"/>
    </source>
</evidence>
<dbReference type="InterPro" id="IPR001930">
    <property type="entry name" value="Peptidase_M1"/>
</dbReference>
<evidence type="ECO:0000256" key="4">
    <source>
        <dbReference type="ARBA" id="ARBA00012564"/>
    </source>
</evidence>
<dbReference type="PRINTS" id="PR00756">
    <property type="entry name" value="ALADIPTASE"/>
</dbReference>
<evidence type="ECO:0000259" key="13">
    <source>
        <dbReference type="Pfam" id="PF17900"/>
    </source>
</evidence>
<comment type="caution">
    <text evidence="14">The sequence shown here is derived from an EMBL/GenBank/DDBJ whole genome shotgun (WGS) entry which is preliminary data.</text>
</comment>
<accession>A0ABY1PH67</accession>
<evidence type="ECO:0000256" key="1">
    <source>
        <dbReference type="ARBA" id="ARBA00000098"/>
    </source>
</evidence>
<sequence>MKNLNSKPLIAKASQQIILAFAFESHTPHQMKNILTTALLLVALVSSSLGQNWDWGGPIDPLQARFEVKHYRLELELFPESKSIKGKSTVTFSTSTQLDTLRLDLIDEYKVTSVQAKGGELEFSHNNDLIDILITACSCDAVDIFYEGITPIAINPPWEGGFTWKKDQLGNDWMGLSSQGEGAKIFMPALDHPSSEAAEGVDLLITVPKPYFIAANGRLAQVTQKEDMQTYHWSTTYPINNYGINFTMGVFHEEEISFTSVSGDQIPMHAWVLQENKAKAKDILEVLKVSTETHEKYFGAYPWPKDKVAIVETPYLGMEHQTINAYGNFYRFVKMGAVNYDNLLHHELGHEWFGNKVSVGDWADFWIHEGITAYGDWLYYLEHGGEEAYFEKVGGTLKSISHSKPVASPVNSTEEEAYHSEIYTKGAYIMHSLRGILGDEVFFPMLKAFANDPRFTYKNQVNTRDFIDFVTSFTGENLEGFFQLYLYTTDIPEVKISKKGNNGFEVSLQGIDFELPVELKTDKGIETVKLGKKPLLINSKTPPIVDPRGWLMLKK</sequence>
<keyword evidence="11" id="KW-0482">Metalloprotease</keyword>
<evidence type="ECO:0000256" key="10">
    <source>
        <dbReference type="ARBA" id="ARBA00022833"/>
    </source>
</evidence>
<dbReference type="SUPFAM" id="SSF55486">
    <property type="entry name" value="Metalloproteases ('zincins'), catalytic domain"/>
    <property type="match status" value="1"/>
</dbReference>
<keyword evidence="6" id="KW-0031">Aminopeptidase</keyword>
<keyword evidence="10" id="KW-0862">Zinc</keyword>
<dbReference type="InterPro" id="IPR042097">
    <property type="entry name" value="Aminopeptidase_N-like_N_sf"/>
</dbReference>
<dbReference type="PANTHER" id="PTHR11533">
    <property type="entry name" value="PROTEASE M1 ZINC METALLOPROTEASE"/>
    <property type="match status" value="1"/>
</dbReference>
<dbReference type="Gene3D" id="1.10.390.10">
    <property type="entry name" value="Neutral Protease Domain 2"/>
    <property type="match status" value="1"/>
</dbReference>
<evidence type="ECO:0000256" key="6">
    <source>
        <dbReference type="ARBA" id="ARBA00022438"/>
    </source>
</evidence>
<comment type="catalytic activity">
    <reaction evidence="1">
        <text>Release of an N-terminal amino acid, Xaa-|-Yaa- from a peptide, amide or arylamide. Xaa is preferably Ala, but may be most amino acids including Pro (slow action). When a terminal hydrophobic residue is followed by a prolyl residue, the two may be released as an intact Xaa-Pro dipeptide.</text>
        <dbReference type="EC" id="3.4.11.2"/>
    </reaction>
</comment>
<comment type="similarity">
    <text evidence="3">Belongs to the peptidase M1 family.</text>
</comment>
<organism evidence="14 15">
    <name type="scientific">Algoriphagus winogradskyi</name>
    <dbReference type="NCBI Taxonomy" id="237017"/>
    <lineage>
        <taxon>Bacteria</taxon>
        <taxon>Pseudomonadati</taxon>
        <taxon>Bacteroidota</taxon>
        <taxon>Cytophagia</taxon>
        <taxon>Cytophagales</taxon>
        <taxon>Cyclobacteriaceae</taxon>
        <taxon>Algoriphagus</taxon>
    </lineage>
</organism>
<evidence type="ECO:0000313" key="15">
    <source>
        <dbReference type="Proteomes" id="UP001157915"/>
    </source>
</evidence>
<dbReference type="EC" id="3.4.11.2" evidence="4"/>
<dbReference type="SUPFAM" id="SSF63737">
    <property type="entry name" value="Leukotriene A4 hydrolase N-terminal domain"/>
    <property type="match status" value="1"/>
</dbReference>
<evidence type="ECO:0000256" key="5">
    <source>
        <dbReference type="ARBA" id="ARBA00015611"/>
    </source>
</evidence>
<evidence type="ECO:0000256" key="3">
    <source>
        <dbReference type="ARBA" id="ARBA00010136"/>
    </source>
</evidence>
<dbReference type="InterPro" id="IPR045357">
    <property type="entry name" value="Aminopeptidase_N-like_N"/>
</dbReference>
<proteinExistence type="inferred from homology"/>
<feature type="domain" description="Peptidase M1 membrane alanine aminopeptidase" evidence="12">
    <location>
        <begin position="292"/>
        <end position="483"/>
    </location>
</feature>